<organism evidence="3 4">
    <name type="scientific">Rhizoclosmatium globosum</name>
    <dbReference type="NCBI Taxonomy" id="329046"/>
    <lineage>
        <taxon>Eukaryota</taxon>
        <taxon>Fungi</taxon>
        <taxon>Fungi incertae sedis</taxon>
        <taxon>Chytridiomycota</taxon>
        <taxon>Chytridiomycota incertae sedis</taxon>
        <taxon>Chytridiomycetes</taxon>
        <taxon>Chytridiales</taxon>
        <taxon>Chytriomycetaceae</taxon>
        <taxon>Rhizoclosmatium</taxon>
    </lineage>
</organism>
<dbReference type="AlphaFoldDB" id="A0A1Y2BZE0"/>
<feature type="domain" description="BAG" evidence="2">
    <location>
        <begin position="243"/>
        <end position="287"/>
    </location>
</feature>
<dbReference type="GO" id="GO:0051087">
    <property type="term" value="F:protein-folding chaperone binding"/>
    <property type="evidence" value="ECO:0007669"/>
    <property type="project" value="InterPro"/>
</dbReference>
<dbReference type="Proteomes" id="UP000193642">
    <property type="component" value="Unassembled WGS sequence"/>
</dbReference>
<dbReference type="Gene3D" id="1.20.58.120">
    <property type="entry name" value="BAG domain"/>
    <property type="match status" value="1"/>
</dbReference>
<sequence>MSPKRSMSPSKSKLSKPTRLRSLFDGYDEAEARQLKRLQKRQTAQRLQQLLAEQQRQQIEKQQFNELLARIERQKKPKSRDSSDQIAATTRPKSRVPKTNTLQLSSTRSLALSRPNSVNKSPKKSPQKQLLPLSNKQQAASPRRKSSFFSLNNFGSSAQDFEDAMDEDFKNHHEAFNSMFEASSNEMDMHLKELNSLAESFHSEFFRDNWTSTLRSISRSLEVNPSTRKLVLGAKGNKPLLETEEKLTSFLLKLDSIESGGIPVVREQRKKLVNEVQSFLDDIEDLKKRAMALRI</sequence>
<evidence type="ECO:0000313" key="3">
    <source>
        <dbReference type="EMBL" id="ORY40128.1"/>
    </source>
</evidence>
<dbReference type="PROSITE" id="PS51035">
    <property type="entry name" value="BAG"/>
    <property type="match status" value="1"/>
</dbReference>
<feature type="region of interest" description="Disordered" evidence="1">
    <location>
        <begin position="1"/>
        <end position="21"/>
    </location>
</feature>
<feature type="compositionally biased region" description="Basic and acidic residues" evidence="1">
    <location>
        <begin position="70"/>
        <end position="83"/>
    </location>
</feature>
<feature type="compositionally biased region" description="Low complexity" evidence="1">
    <location>
        <begin position="1"/>
        <end position="12"/>
    </location>
</feature>
<feature type="compositionally biased region" description="Polar residues" evidence="1">
    <location>
        <begin position="97"/>
        <end position="120"/>
    </location>
</feature>
<feature type="region of interest" description="Disordered" evidence="1">
    <location>
        <begin position="70"/>
        <end position="151"/>
    </location>
</feature>
<reference evidence="3 4" key="1">
    <citation type="submission" date="2016-07" db="EMBL/GenBank/DDBJ databases">
        <title>Pervasive Adenine N6-methylation of Active Genes in Fungi.</title>
        <authorList>
            <consortium name="DOE Joint Genome Institute"/>
            <person name="Mondo S.J."/>
            <person name="Dannebaum R.O."/>
            <person name="Kuo R.C."/>
            <person name="Labutti K."/>
            <person name="Haridas S."/>
            <person name="Kuo A."/>
            <person name="Salamov A."/>
            <person name="Ahrendt S.R."/>
            <person name="Lipzen A."/>
            <person name="Sullivan W."/>
            <person name="Andreopoulos W.B."/>
            <person name="Clum A."/>
            <person name="Lindquist E."/>
            <person name="Daum C."/>
            <person name="Ramamoorthy G.K."/>
            <person name="Gryganskyi A."/>
            <person name="Culley D."/>
            <person name="Magnuson J.K."/>
            <person name="James T.Y."/>
            <person name="O'Malley M.A."/>
            <person name="Stajich J.E."/>
            <person name="Spatafora J.W."/>
            <person name="Visel A."/>
            <person name="Grigoriev I.V."/>
        </authorList>
    </citation>
    <scope>NUCLEOTIDE SEQUENCE [LARGE SCALE GENOMIC DNA]</scope>
    <source>
        <strain evidence="3 4">JEL800</strain>
    </source>
</reference>
<proteinExistence type="predicted"/>
<evidence type="ECO:0000256" key="1">
    <source>
        <dbReference type="SAM" id="MobiDB-lite"/>
    </source>
</evidence>
<comment type="caution">
    <text evidence="3">The sequence shown here is derived from an EMBL/GenBank/DDBJ whole genome shotgun (WGS) entry which is preliminary data.</text>
</comment>
<protein>
    <recommendedName>
        <fullName evidence="2">BAG domain-containing protein</fullName>
    </recommendedName>
</protein>
<dbReference type="EMBL" id="MCGO01000036">
    <property type="protein sequence ID" value="ORY40128.1"/>
    <property type="molecule type" value="Genomic_DNA"/>
</dbReference>
<dbReference type="OrthoDB" id="333905at2759"/>
<evidence type="ECO:0000313" key="4">
    <source>
        <dbReference type="Proteomes" id="UP000193642"/>
    </source>
</evidence>
<gene>
    <name evidence="3" type="ORF">BCR33DRAFT_719532</name>
</gene>
<dbReference type="InterPro" id="IPR036533">
    <property type="entry name" value="BAG_dom_sf"/>
</dbReference>
<dbReference type="Pfam" id="PF02179">
    <property type="entry name" value="BAG"/>
    <property type="match status" value="1"/>
</dbReference>
<name>A0A1Y2BZE0_9FUNG</name>
<evidence type="ECO:0000259" key="2">
    <source>
        <dbReference type="PROSITE" id="PS51035"/>
    </source>
</evidence>
<dbReference type="InterPro" id="IPR003103">
    <property type="entry name" value="BAG_domain"/>
</dbReference>
<accession>A0A1Y2BZE0</accession>
<dbReference type="SUPFAM" id="SSF63491">
    <property type="entry name" value="BAG domain"/>
    <property type="match status" value="1"/>
</dbReference>
<keyword evidence="4" id="KW-1185">Reference proteome</keyword>